<name>A0A517WA41_9PLAN</name>
<evidence type="ECO:0000313" key="2">
    <source>
        <dbReference type="EMBL" id="QDU02122.1"/>
    </source>
</evidence>
<dbReference type="EMBL" id="CP036347">
    <property type="protein sequence ID" value="QDU02122.1"/>
    <property type="molecule type" value="Genomic_DNA"/>
</dbReference>
<dbReference type="RefSeq" id="WP_145038653.1">
    <property type="nucleotide sequence ID" value="NZ_CP036347.1"/>
</dbReference>
<keyword evidence="1" id="KW-0812">Transmembrane</keyword>
<accession>A0A517WA41</accession>
<dbReference type="Proteomes" id="UP000320722">
    <property type="component" value="Chromosome"/>
</dbReference>
<proteinExistence type="predicted"/>
<keyword evidence="1" id="KW-0472">Membrane</keyword>
<feature type="transmembrane region" description="Helical" evidence="1">
    <location>
        <begin position="6"/>
        <end position="34"/>
    </location>
</feature>
<keyword evidence="1" id="KW-1133">Transmembrane helix</keyword>
<protein>
    <submittedName>
        <fullName evidence="2">Uncharacterized protein</fullName>
    </submittedName>
</protein>
<dbReference type="AlphaFoldDB" id="A0A517WA41"/>
<sequence>MARIRFAHIVFVVLTLPVLMAGTALVLLFLLLIFRPPGDEGISPISKVNLPDSEFSVCLYGPDDEGNYHYTVFRDNFRRSFVSRSLGPVDIDQSALPTIKKEAEGIYRITWGSGPGAAFTVLDVSHKTYIEDANQENARNEPFKSMEEYFRERNGCSKSNSLHDDS</sequence>
<gene>
    <name evidence="2" type="ORF">V6x_18230</name>
</gene>
<organism evidence="2 3">
    <name type="scientific">Gimesia chilikensis</name>
    <dbReference type="NCBI Taxonomy" id="2605989"/>
    <lineage>
        <taxon>Bacteria</taxon>
        <taxon>Pseudomonadati</taxon>
        <taxon>Planctomycetota</taxon>
        <taxon>Planctomycetia</taxon>
        <taxon>Planctomycetales</taxon>
        <taxon>Planctomycetaceae</taxon>
        <taxon>Gimesia</taxon>
    </lineage>
</organism>
<evidence type="ECO:0000256" key="1">
    <source>
        <dbReference type="SAM" id="Phobius"/>
    </source>
</evidence>
<evidence type="ECO:0000313" key="3">
    <source>
        <dbReference type="Proteomes" id="UP000320722"/>
    </source>
</evidence>
<reference evidence="2 3" key="1">
    <citation type="submission" date="2019-02" db="EMBL/GenBank/DDBJ databases">
        <title>Deep-cultivation of Planctomycetes and their phenomic and genomic characterization uncovers novel biology.</title>
        <authorList>
            <person name="Wiegand S."/>
            <person name="Jogler M."/>
            <person name="Boedeker C."/>
            <person name="Pinto D."/>
            <person name="Vollmers J."/>
            <person name="Rivas-Marin E."/>
            <person name="Kohn T."/>
            <person name="Peeters S.H."/>
            <person name="Heuer A."/>
            <person name="Rast P."/>
            <person name="Oberbeckmann S."/>
            <person name="Bunk B."/>
            <person name="Jeske O."/>
            <person name="Meyerdierks A."/>
            <person name="Storesund J.E."/>
            <person name="Kallscheuer N."/>
            <person name="Luecker S."/>
            <person name="Lage O.M."/>
            <person name="Pohl T."/>
            <person name="Merkel B.J."/>
            <person name="Hornburger P."/>
            <person name="Mueller R.-W."/>
            <person name="Bruemmer F."/>
            <person name="Labrenz M."/>
            <person name="Spormann A.M."/>
            <person name="Op den Camp H."/>
            <person name="Overmann J."/>
            <person name="Amann R."/>
            <person name="Jetten M.S.M."/>
            <person name="Mascher T."/>
            <person name="Medema M.H."/>
            <person name="Devos D.P."/>
            <person name="Kaster A.-K."/>
            <person name="Ovreas L."/>
            <person name="Rohde M."/>
            <person name="Galperin M.Y."/>
            <person name="Jogler C."/>
        </authorList>
    </citation>
    <scope>NUCLEOTIDE SEQUENCE [LARGE SCALE GENOMIC DNA]</scope>
    <source>
        <strain evidence="2 3">V6</strain>
    </source>
</reference>